<dbReference type="PATRIC" id="fig|1125779.3.peg.1040"/>
<dbReference type="AlphaFoldDB" id="S2Z694"/>
<evidence type="ECO:0008006" key="3">
    <source>
        <dbReference type="Google" id="ProtNLM"/>
    </source>
</evidence>
<comment type="caution">
    <text evidence="1">The sequence shown here is derived from an EMBL/GenBank/DDBJ whole genome shotgun (WGS) entry which is preliminary data.</text>
</comment>
<gene>
    <name evidence="1" type="ORF">HMPREF1219_01055</name>
</gene>
<dbReference type="InterPro" id="IPR003615">
    <property type="entry name" value="HNH_nuc"/>
</dbReference>
<dbReference type="Proteomes" id="UP000014408">
    <property type="component" value="Unassembled WGS sequence"/>
</dbReference>
<dbReference type="eggNOG" id="COG1403">
    <property type="taxonomic scope" value="Bacteria"/>
</dbReference>
<name>S2Z694_9CORY</name>
<evidence type="ECO:0000313" key="2">
    <source>
        <dbReference type="Proteomes" id="UP000014408"/>
    </source>
</evidence>
<organism evidence="1 2">
    <name type="scientific">Corynebacterium pyruviciproducens ATCC BAA-1742</name>
    <dbReference type="NCBI Taxonomy" id="1125779"/>
    <lineage>
        <taxon>Bacteria</taxon>
        <taxon>Bacillati</taxon>
        <taxon>Actinomycetota</taxon>
        <taxon>Actinomycetes</taxon>
        <taxon>Mycobacteriales</taxon>
        <taxon>Corynebacteriaceae</taxon>
        <taxon>Corynebacterium</taxon>
    </lineage>
</organism>
<dbReference type="HOGENOM" id="CLU_051470_1_0_11"/>
<dbReference type="CDD" id="cd00085">
    <property type="entry name" value="HNHc"/>
    <property type="match status" value="1"/>
</dbReference>
<dbReference type="EMBL" id="ATBY01000012">
    <property type="protein sequence ID" value="EPD69725.1"/>
    <property type="molecule type" value="Genomic_DNA"/>
</dbReference>
<keyword evidence="2" id="KW-1185">Reference proteome</keyword>
<accession>S2Z694</accession>
<dbReference type="STRING" id="1125779.HMPREF1219_01055"/>
<sequence>MAWRARHLRPTVGTMNDLFPTGLSFFRAIDTLVDGAGDPARALADELGILTTTAGSLLTAAKNWRKVSAEVERSVDKLSIEKLRIISQAMNKSTDPEEVRNALITYATTTTAAGRPPTADELKRHANTIVATTKPKRPRCSLLFSRTADPTGTRYAQLALPSDQMDRLEALVHKWWPGDKERNKAPALKNAIGLWRLINADHSKETDGRWDLSLVPAFVIAAPGTNYVGDGNFVTTSGAIITGEDIANAHLRDFGYVTVYDERGNIGCHYLLEKERLASKELRSALAIDQIFCAADGCHELAIYSQAHHIKAAKYGGETNANNILLACMPHNVHNDDDRYTTGKEKNGYLARDEHGQAGRKLPGEELVRPNQNDGVQYSGHAIAMKQLGL</sequence>
<proteinExistence type="predicted"/>
<reference evidence="1 2" key="1">
    <citation type="submission" date="2013-05" db="EMBL/GenBank/DDBJ databases">
        <title>The Genome Sequence of Corynebacterium pyruviciproducens 1773O (ATCC BAA-1742).</title>
        <authorList>
            <consortium name="The Broad Institute Genomics Platform"/>
            <person name="Earl A."/>
            <person name="Ward D."/>
            <person name="Feldgarden M."/>
            <person name="Gevers D."/>
            <person name="Tong J."/>
            <person name="Walker B."/>
            <person name="Young S."/>
            <person name="Zeng Q."/>
            <person name="Gargeya S."/>
            <person name="Fitzgerald M."/>
            <person name="Haas B."/>
            <person name="Abouelleil A."/>
            <person name="Allen A.W."/>
            <person name="Alvarado L."/>
            <person name="Arachchi H.M."/>
            <person name="Berlin A.M."/>
            <person name="Chapman S.B."/>
            <person name="Gainer-Dewar J."/>
            <person name="Goldberg J."/>
            <person name="Griggs A."/>
            <person name="Gujja S."/>
            <person name="Hansen M."/>
            <person name="Howarth C."/>
            <person name="Imamovic A."/>
            <person name="Ireland A."/>
            <person name="Larimer J."/>
            <person name="McCowan C."/>
            <person name="Murphy C."/>
            <person name="Pearson M."/>
            <person name="Poon T.W."/>
            <person name="Priest M."/>
            <person name="Roberts A."/>
            <person name="Saif S."/>
            <person name="Shea T."/>
            <person name="Sisk P."/>
            <person name="Sykes S."/>
            <person name="Wortman J."/>
            <person name="Nusbaum C."/>
            <person name="Birren B."/>
        </authorList>
    </citation>
    <scope>NUCLEOTIDE SEQUENCE [LARGE SCALE GENOMIC DNA]</scope>
    <source>
        <strain evidence="1 2">ATCC BAA-1742</strain>
    </source>
</reference>
<evidence type="ECO:0000313" key="1">
    <source>
        <dbReference type="EMBL" id="EPD69725.1"/>
    </source>
</evidence>
<protein>
    <recommendedName>
        <fullName evidence="3">HNH nuclease domain-containing protein</fullName>
    </recommendedName>
</protein>